<evidence type="ECO:0000313" key="2">
    <source>
        <dbReference type="EMBL" id="KAF9872105.1"/>
    </source>
</evidence>
<dbReference type="InterPro" id="IPR000086">
    <property type="entry name" value="NUDIX_hydrolase_dom"/>
</dbReference>
<keyword evidence="3" id="KW-1185">Reference proteome</keyword>
<accession>A0A9P6HXT0</accession>
<dbReference type="OrthoDB" id="276276at2759"/>
<protein>
    <recommendedName>
        <fullName evidence="1">Nudix hydrolase domain-containing protein</fullName>
    </recommendedName>
</protein>
<dbReference type="PANTHER" id="PTHR43736">
    <property type="entry name" value="ADP-RIBOSE PYROPHOSPHATASE"/>
    <property type="match status" value="1"/>
</dbReference>
<dbReference type="Pfam" id="PF00293">
    <property type="entry name" value="NUDIX"/>
    <property type="match status" value="1"/>
</dbReference>
<dbReference type="GeneID" id="62166230"/>
<dbReference type="Gene3D" id="3.90.79.10">
    <property type="entry name" value="Nucleoside Triphosphate Pyrophosphohydrolase"/>
    <property type="match status" value="1"/>
</dbReference>
<dbReference type="CDD" id="cd02883">
    <property type="entry name" value="NUDIX_Hydrolase"/>
    <property type="match status" value="1"/>
</dbReference>
<name>A0A9P6HXT0_9PEZI</name>
<dbReference type="InterPro" id="IPR015797">
    <property type="entry name" value="NUDIX_hydrolase-like_dom_sf"/>
</dbReference>
<feature type="domain" description="Nudix hydrolase" evidence="1">
    <location>
        <begin position="32"/>
        <end position="196"/>
    </location>
</feature>
<dbReference type="PANTHER" id="PTHR43736:SF1">
    <property type="entry name" value="DIHYDRONEOPTERIN TRIPHOSPHATE DIPHOSPHATASE"/>
    <property type="match status" value="1"/>
</dbReference>
<reference evidence="2" key="2">
    <citation type="submission" date="2020-11" db="EMBL/GenBank/DDBJ databases">
        <title>Whole genome sequencing of Colletotrichum sp.</title>
        <authorList>
            <person name="Li H."/>
        </authorList>
    </citation>
    <scope>NUCLEOTIDE SEQUENCE</scope>
    <source>
        <strain evidence="2">CkLH20</strain>
    </source>
</reference>
<dbReference type="SUPFAM" id="SSF55811">
    <property type="entry name" value="Nudix"/>
    <property type="match status" value="1"/>
</dbReference>
<proteinExistence type="predicted"/>
<comment type="caution">
    <text evidence="2">The sequence shown here is derived from an EMBL/GenBank/DDBJ whole genome shotgun (WGS) entry which is preliminary data.</text>
</comment>
<dbReference type="RefSeq" id="XP_038741566.1">
    <property type="nucleotide sequence ID" value="XM_038893156.1"/>
</dbReference>
<sequence length="211" mass="23267">MPQSPPTSFTTSPHISNFLISPAEFLAKRPDIHNIISGAVVFRSTPDNHHQILLLKRAPSDSFPLKWETPGGTADPVVDRSIAGVAVRELWEETQLRARGVSGAVGLGLPDGVANLVSLGEVTDARMDQEYDLCLLRLGDLTWGIGTFVVDVEDAAAEVVLRDDEHVDWAWVCEEEVEGREFCDGRKLEFVSEAMRMIVLEAFKVKRKGLS</sequence>
<reference evidence="2" key="1">
    <citation type="submission" date="2020-03" db="EMBL/GenBank/DDBJ databases">
        <authorList>
            <person name="He L."/>
        </authorList>
    </citation>
    <scope>NUCLEOTIDE SEQUENCE</scope>
    <source>
        <strain evidence="2">CkLH20</strain>
    </source>
</reference>
<dbReference type="AlphaFoldDB" id="A0A9P6HXT0"/>
<dbReference type="PROSITE" id="PS51462">
    <property type="entry name" value="NUDIX"/>
    <property type="match status" value="1"/>
</dbReference>
<evidence type="ECO:0000259" key="1">
    <source>
        <dbReference type="PROSITE" id="PS51462"/>
    </source>
</evidence>
<dbReference type="Proteomes" id="UP000781932">
    <property type="component" value="Unassembled WGS sequence"/>
</dbReference>
<dbReference type="EMBL" id="JAATWM020000040">
    <property type="protein sequence ID" value="KAF9872105.1"/>
    <property type="molecule type" value="Genomic_DNA"/>
</dbReference>
<evidence type="ECO:0000313" key="3">
    <source>
        <dbReference type="Proteomes" id="UP000781932"/>
    </source>
</evidence>
<organism evidence="2 3">
    <name type="scientific">Colletotrichum karsti</name>
    <dbReference type="NCBI Taxonomy" id="1095194"/>
    <lineage>
        <taxon>Eukaryota</taxon>
        <taxon>Fungi</taxon>
        <taxon>Dikarya</taxon>
        <taxon>Ascomycota</taxon>
        <taxon>Pezizomycotina</taxon>
        <taxon>Sordariomycetes</taxon>
        <taxon>Hypocreomycetidae</taxon>
        <taxon>Glomerellales</taxon>
        <taxon>Glomerellaceae</taxon>
        <taxon>Colletotrichum</taxon>
        <taxon>Colletotrichum boninense species complex</taxon>
    </lineage>
</organism>
<gene>
    <name evidence="2" type="ORF">CkaCkLH20_10442</name>
</gene>